<dbReference type="GO" id="GO:0008745">
    <property type="term" value="F:N-acetylmuramoyl-L-alanine amidase activity"/>
    <property type="evidence" value="ECO:0007669"/>
    <property type="project" value="InterPro"/>
</dbReference>
<dbReference type="GO" id="GO:0009253">
    <property type="term" value="P:peptidoglycan catabolic process"/>
    <property type="evidence" value="ECO:0007669"/>
    <property type="project" value="InterPro"/>
</dbReference>
<dbReference type="EMBL" id="BLXT01007928">
    <property type="protein sequence ID" value="GFO44107.1"/>
    <property type="molecule type" value="Genomic_DNA"/>
</dbReference>
<dbReference type="CDD" id="cd06583">
    <property type="entry name" value="PGRP"/>
    <property type="match status" value="1"/>
</dbReference>
<evidence type="ECO:0000313" key="3">
    <source>
        <dbReference type="Proteomes" id="UP000735302"/>
    </source>
</evidence>
<dbReference type="InterPro" id="IPR002502">
    <property type="entry name" value="Amidase_domain"/>
</dbReference>
<sequence length="96" mass="11024">MQKPLLDLSVKSVRADVYTFLWFANTTDKSFCLIGNFMTKGPTEVQLNKTKQLLECGVLLSKLESEYTVRGHRDVRATLCPGDILYNIIRGWPEYH</sequence>
<dbReference type="Pfam" id="PF01510">
    <property type="entry name" value="Amidase_2"/>
    <property type="match status" value="1"/>
</dbReference>
<organism evidence="2 3">
    <name type="scientific">Plakobranchus ocellatus</name>
    <dbReference type="NCBI Taxonomy" id="259542"/>
    <lineage>
        <taxon>Eukaryota</taxon>
        <taxon>Metazoa</taxon>
        <taxon>Spiralia</taxon>
        <taxon>Lophotrochozoa</taxon>
        <taxon>Mollusca</taxon>
        <taxon>Gastropoda</taxon>
        <taxon>Heterobranchia</taxon>
        <taxon>Euthyneura</taxon>
        <taxon>Panpulmonata</taxon>
        <taxon>Sacoglossa</taxon>
        <taxon>Placobranchoidea</taxon>
        <taxon>Plakobranchidae</taxon>
        <taxon>Plakobranchus</taxon>
    </lineage>
</organism>
<name>A0AAV4DJ97_9GAST</name>
<accession>A0AAV4DJ97</accession>
<evidence type="ECO:0000313" key="2">
    <source>
        <dbReference type="EMBL" id="GFO44107.1"/>
    </source>
</evidence>
<dbReference type="Gene3D" id="3.40.80.10">
    <property type="entry name" value="Peptidoglycan recognition protein-like"/>
    <property type="match status" value="1"/>
</dbReference>
<dbReference type="Proteomes" id="UP000735302">
    <property type="component" value="Unassembled WGS sequence"/>
</dbReference>
<feature type="domain" description="N-acetylmuramoyl-L-alanine amidase" evidence="1">
    <location>
        <begin position="24"/>
        <end position="83"/>
    </location>
</feature>
<dbReference type="InterPro" id="IPR015510">
    <property type="entry name" value="PGRP"/>
</dbReference>
<dbReference type="AlphaFoldDB" id="A0AAV4DJ97"/>
<evidence type="ECO:0000259" key="1">
    <source>
        <dbReference type="Pfam" id="PF01510"/>
    </source>
</evidence>
<dbReference type="PANTHER" id="PTHR11022:SF41">
    <property type="entry name" value="PEPTIDOGLYCAN-RECOGNITION PROTEIN LC-RELATED"/>
    <property type="match status" value="1"/>
</dbReference>
<dbReference type="InterPro" id="IPR036505">
    <property type="entry name" value="Amidase/PGRP_sf"/>
</dbReference>
<reference evidence="2 3" key="1">
    <citation type="journal article" date="2021" name="Elife">
        <title>Chloroplast acquisition without the gene transfer in kleptoplastic sea slugs, Plakobranchus ocellatus.</title>
        <authorList>
            <person name="Maeda T."/>
            <person name="Takahashi S."/>
            <person name="Yoshida T."/>
            <person name="Shimamura S."/>
            <person name="Takaki Y."/>
            <person name="Nagai Y."/>
            <person name="Toyoda A."/>
            <person name="Suzuki Y."/>
            <person name="Arimoto A."/>
            <person name="Ishii H."/>
            <person name="Satoh N."/>
            <person name="Nishiyama T."/>
            <person name="Hasebe M."/>
            <person name="Maruyama T."/>
            <person name="Minagawa J."/>
            <person name="Obokata J."/>
            <person name="Shigenobu S."/>
        </authorList>
    </citation>
    <scope>NUCLEOTIDE SEQUENCE [LARGE SCALE GENOMIC DNA]</scope>
</reference>
<protein>
    <submittedName>
        <fullName evidence="2">Peptidoglycan recognition protein</fullName>
    </submittedName>
</protein>
<proteinExistence type="predicted"/>
<comment type="caution">
    <text evidence="2">The sequence shown here is derived from an EMBL/GenBank/DDBJ whole genome shotgun (WGS) entry which is preliminary data.</text>
</comment>
<dbReference type="SUPFAM" id="SSF55846">
    <property type="entry name" value="N-acetylmuramoyl-L-alanine amidase-like"/>
    <property type="match status" value="1"/>
</dbReference>
<gene>
    <name evidence="2" type="ORF">PoB_007061200</name>
</gene>
<dbReference type="PANTHER" id="PTHR11022">
    <property type="entry name" value="PEPTIDOGLYCAN RECOGNITION PROTEIN"/>
    <property type="match status" value="1"/>
</dbReference>
<keyword evidence="3" id="KW-1185">Reference proteome</keyword>